<dbReference type="AlphaFoldDB" id="A0AAV5R0W6"/>
<dbReference type="GO" id="GO:0016020">
    <property type="term" value="C:membrane"/>
    <property type="evidence" value="ECO:0007669"/>
    <property type="project" value="TreeGrafter"/>
</dbReference>
<keyword evidence="7" id="KW-0833">Ubl conjugation pathway</keyword>
<dbReference type="Proteomes" id="UP001378960">
    <property type="component" value="Unassembled WGS sequence"/>
</dbReference>
<dbReference type="EMBL" id="BTGB01000001">
    <property type="protein sequence ID" value="GMM44623.1"/>
    <property type="molecule type" value="Genomic_DNA"/>
</dbReference>
<evidence type="ECO:0000259" key="16">
    <source>
        <dbReference type="PROSITE" id="PS50249"/>
    </source>
</evidence>
<keyword evidence="3" id="KW-0645">Protease</keyword>
<keyword evidence="4" id="KW-0646">Protease inhibitor</keyword>
<dbReference type="InterPro" id="IPR037518">
    <property type="entry name" value="MPN"/>
</dbReference>
<dbReference type="InterPro" id="IPR000555">
    <property type="entry name" value="JAMM/MPN+_dom"/>
</dbReference>
<name>A0AAV5R0W6_PICKL</name>
<dbReference type="SMART" id="SM00232">
    <property type="entry name" value="JAB_MPN"/>
    <property type="match status" value="1"/>
</dbReference>
<keyword evidence="14" id="KW-0175">Coiled coil</keyword>
<evidence type="ECO:0000313" key="18">
    <source>
        <dbReference type="Proteomes" id="UP001378960"/>
    </source>
</evidence>
<dbReference type="SUPFAM" id="SSF102712">
    <property type="entry name" value="JAB1/MPN domain"/>
    <property type="match status" value="1"/>
</dbReference>
<comment type="similarity">
    <text evidence="2">Belongs to the peptidase M67C family.</text>
</comment>
<dbReference type="Pfam" id="PF08969">
    <property type="entry name" value="USP8_dimer"/>
    <property type="match status" value="1"/>
</dbReference>
<comment type="cofactor">
    <cofactor evidence="1">
        <name>Zn(2+)</name>
        <dbReference type="ChEBI" id="CHEBI:29105"/>
    </cofactor>
</comment>
<evidence type="ECO:0000256" key="11">
    <source>
        <dbReference type="ARBA" id="ARBA00037208"/>
    </source>
</evidence>
<dbReference type="SUPFAM" id="SSF140856">
    <property type="entry name" value="USP8 N-terminal domain-like"/>
    <property type="match status" value="1"/>
</dbReference>
<dbReference type="Gene3D" id="1.20.58.80">
    <property type="entry name" value="Phosphotransferase system, lactose/cellobiose-type IIA subunit"/>
    <property type="match status" value="1"/>
</dbReference>
<comment type="function">
    <text evidence="11">Inhibitor of the DOA4 deubiquitinase involved in the regulation of protein degradation by the proteasome and maintenance of a normal level of free ubiquitin.</text>
</comment>
<dbReference type="CDD" id="cd08066">
    <property type="entry name" value="MPN_AMSH_like"/>
    <property type="match status" value="1"/>
</dbReference>
<dbReference type="PANTHER" id="PTHR12947">
    <property type="entry name" value="AMSH-LIKE PROTEASE"/>
    <property type="match status" value="1"/>
</dbReference>
<protein>
    <recommendedName>
        <fullName evidence="13">Regulator of free ubiquitin chains 1</fullName>
    </recommendedName>
</protein>
<keyword evidence="9" id="KW-0862">Zinc</keyword>
<dbReference type="PROSITE" id="PS50249">
    <property type="entry name" value="MPN"/>
    <property type="match status" value="1"/>
</dbReference>
<dbReference type="GO" id="GO:0046872">
    <property type="term" value="F:metal ion binding"/>
    <property type="evidence" value="ECO:0007669"/>
    <property type="project" value="UniProtKB-KW"/>
</dbReference>
<feature type="domain" description="MPN" evidence="16">
    <location>
        <begin position="302"/>
        <end position="435"/>
    </location>
</feature>
<evidence type="ECO:0000256" key="2">
    <source>
        <dbReference type="ARBA" id="ARBA00010981"/>
    </source>
</evidence>
<gene>
    <name evidence="17" type="ORF">DAPK24_011980</name>
</gene>
<dbReference type="Gene3D" id="3.40.140.10">
    <property type="entry name" value="Cytidine Deaminase, domain 2"/>
    <property type="match status" value="1"/>
</dbReference>
<evidence type="ECO:0000256" key="13">
    <source>
        <dbReference type="ARBA" id="ARBA00039609"/>
    </source>
</evidence>
<comment type="similarity">
    <text evidence="12">Belongs to the RFU1 family.</text>
</comment>
<feature type="compositionally biased region" description="Polar residues" evidence="15">
    <location>
        <begin position="243"/>
        <end position="254"/>
    </location>
</feature>
<dbReference type="GO" id="GO:0070536">
    <property type="term" value="P:protein K63-linked deubiquitination"/>
    <property type="evidence" value="ECO:0007669"/>
    <property type="project" value="InterPro"/>
</dbReference>
<evidence type="ECO:0000313" key="17">
    <source>
        <dbReference type="EMBL" id="GMM44623.1"/>
    </source>
</evidence>
<reference evidence="17 18" key="1">
    <citation type="journal article" date="2023" name="Elife">
        <title>Identification of key yeast species and microbe-microbe interactions impacting larval growth of Drosophila in the wild.</title>
        <authorList>
            <person name="Mure A."/>
            <person name="Sugiura Y."/>
            <person name="Maeda R."/>
            <person name="Honda K."/>
            <person name="Sakurai N."/>
            <person name="Takahashi Y."/>
            <person name="Watada M."/>
            <person name="Katoh T."/>
            <person name="Gotoh A."/>
            <person name="Gotoh Y."/>
            <person name="Taniguchi I."/>
            <person name="Nakamura K."/>
            <person name="Hayashi T."/>
            <person name="Katayama T."/>
            <person name="Uemura T."/>
            <person name="Hattori Y."/>
        </authorList>
    </citation>
    <scope>NUCLEOTIDE SEQUENCE [LARGE SCALE GENOMIC DNA]</scope>
    <source>
        <strain evidence="17 18">PK-24</strain>
    </source>
</reference>
<feature type="coiled-coil region" evidence="14">
    <location>
        <begin position="125"/>
        <end position="177"/>
    </location>
</feature>
<dbReference type="Pfam" id="PF01398">
    <property type="entry name" value="JAB"/>
    <property type="match status" value="1"/>
</dbReference>
<evidence type="ECO:0000256" key="3">
    <source>
        <dbReference type="ARBA" id="ARBA00022670"/>
    </source>
</evidence>
<keyword evidence="18" id="KW-1185">Reference proteome</keyword>
<keyword evidence="10" id="KW-0482">Metalloprotease</keyword>
<feature type="region of interest" description="Disordered" evidence="15">
    <location>
        <begin position="1"/>
        <end position="21"/>
    </location>
</feature>
<sequence>MGENGVPMSPSSSTSSTSFSLPNVIPSDPKLLLQRTKMYESKYPLKLLIRSASGILRNAKAYDSEGAREDAFILYSRFVDLVANRIAPNAELKESKAIYKKDKANKKGQLYFEFQQLVPSLSIAMERSESIIEELKREYDEYKRLETARQEIRELQRKKFLERKEIEERELIDYRKNIERRKSSMNSDDKDLLDKLRSLSHGSFNSVKPSIDLSSQLYPTIHDNAIMDDSYDNSVFHNHDSVLSRTSQNTNSQIKAERSSFSKPKPISNLTKNINSLTSPIKIDTNHKTVNFTEGGAPLRTIFLPAELSDSFLQIAEPNTKRDLETCGILVGKLNRNAFFITHLLIPEQDSTKDTCSTKNEEKMFEFIDNEDPDLFILGWIHTHPTQSCFLSSVDLHTQNSYQIMLNEAIAIVCAPSDKFSKKTGVFRLTDPPGVPTITNCNQPGFHPHEEPDLYVDCNRISTKQISSGHVVIRSGLPFKIKDLR</sequence>
<evidence type="ECO:0000256" key="5">
    <source>
        <dbReference type="ARBA" id="ARBA00022704"/>
    </source>
</evidence>
<dbReference type="GO" id="GO:0004869">
    <property type="term" value="F:cysteine-type endopeptidase inhibitor activity"/>
    <property type="evidence" value="ECO:0007669"/>
    <property type="project" value="UniProtKB-KW"/>
</dbReference>
<keyword evidence="6" id="KW-0479">Metal-binding</keyword>
<accession>A0AAV5R0W6</accession>
<dbReference type="GO" id="GO:0140492">
    <property type="term" value="F:metal-dependent deubiquitinase activity"/>
    <property type="evidence" value="ECO:0007669"/>
    <property type="project" value="InterPro"/>
</dbReference>
<dbReference type="InterPro" id="IPR044098">
    <property type="entry name" value="STAMBP/STALP-like_MPN"/>
</dbReference>
<proteinExistence type="inferred from homology"/>
<evidence type="ECO:0000256" key="12">
    <source>
        <dbReference type="ARBA" id="ARBA00038426"/>
    </source>
</evidence>
<evidence type="ECO:0000256" key="15">
    <source>
        <dbReference type="SAM" id="MobiDB-lite"/>
    </source>
</evidence>
<dbReference type="GO" id="GO:0006508">
    <property type="term" value="P:proteolysis"/>
    <property type="evidence" value="ECO:0007669"/>
    <property type="project" value="UniProtKB-KW"/>
</dbReference>
<keyword evidence="8" id="KW-0378">Hydrolase</keyword>
<dbReference type="FunFam" id="3.40.140.10:FF:000033">
    <property type="entry name" value="AMSH-like protease sst2"/>
    <property type="match status" value="1"/>
</dbReference>
<dbReference type="GO" id="GO:0005768">
    <property type="term" value="C:endosome"/>
    <property type="evidence" value="ECO:0007669"/>
    <property type="project" value="TreeGrafter"/>
</dbReference>
<comment type="caution">
    <text evidence="17">The sequence shown here is derived from an EMBL/GenBank/DDBJ whole genome shotgun (WGS) entry which is preliminary data.</text>
</comment>
<evidence type="ECO:0000256" key="6">
    <source>
        <dbReference type="ARBA" id="ARBA00022723"/>
    </source>
</evidence>
<dbReference type="GO" id="GO:0061578">
    <property type="term" value="F:K63-linked deubiquitinase activity"/>
    <property type="evidence" value="ECO:0007669"/>
    <property type="project" value="InterPro"/>
</dbReference>
<dbReference type="InterPro" id="IPR015063">
    <property type="entry name" value="USP8_dimer"/>
</dbReference>
<keyword evidence="5" id="KW-0789">Thiol protease inhibitor</keyword>
<dbReference type="PANTHER" id="PTHR12947:SF13">
    <property type="entry name" value="FI19924P1"/>
    <property type="match status" value="1"/>
</dbReference>
<organism evidence="17 18">
    <name type="scientific">Pichia kluyveri</name>
    <name type="common">Yeast</name>
    <dbReference type="NCBI Taxonomy" id="36015"/>
    <lineage>
        <taxon>Eukaryota</taxon>
        <taxon>Fungi</taxon>
        <taxon>Dikarya</taxon>
        <taxon>Ascomycota</taxon>
        <taxon>Saccharomycotina</taxon>
        <taxon>Pichiomycetes</taxon>
        <taxon>Pichiales</taxon>
        <taxon>Pichiaceae</taxon>
        <taxon>Pichia</taxon>
    </lineage>
</organism>
<evidence type="ECO:0000256" key="1">
    <source>
        <dbReference type="ARBA" id="ARBA00001947"/>
    </source>
</evidence>
<evidence type="ECO:0000256" key="14">
    <source>
        <dbReference type="SAM" id="Coils"/>
    </source>
</evidence>
<feature type="compositionally biased region" description="Low complexity" evidence="15">
    <location>
        <begin position="9"/>
        <end position="20"/>
    </location>
</feature>
<evidence type="ECO:0000256" key="7">
    <source>
        <dbReference type="ARBA" id="ARBA00022786"/>
    </source>
</evidence>
<feature type="region of interest" description="Disordered" evidence="15">
    <location>
        <begin position="243"/>
        <end position="267"/>
    </location>
</feature>
<evidence type="ECO:0000256" key="8">
    <source>
        <dbReference type="ARBA" id="ARBA00022801"/>
    </source>
</evidence>
<evidence type="ECO:0000256" key="4">
    <source>
        <dbReference type="ARBA" id="ARBA00022690"/>
    </source>
</evidence>
<evidence type="ECO:0000256" key="9">
    <source>
        <dbReference type="ARBA" id="ARBA00022833"/>
    </source>
</evidence>
<evidence type="ECO:0000256" key="10">
    <source>
        <dbReference type="ARBA" id="ARBA00023049"/>
    </source>
</evidence>